<keyword evidence="5 13" id="KW-0812">Transmembrane</keyword>
<dbReference type="GO" id="GO:0005886">
    <property type="term" value="C:plasma membrane"/>
    <property type="evidence" value="ECO:0007669"/>
    <property type="project" value="UniProtKB-SubCell"/>
</dbReference>
<evidence type="ECO:0000256" key="1">
    <source>
        <dbReference type="ARBA" id="ARBA00004141"/>
    </source>
</evidence>
<comment type="function">
    <text evidence="12 13">F(1)F(0) ATP synthase produces ATP from ADP in the presence of a proton or sodium gradient. F-type ATPases consist of two structural domains, F(1) containing the extramembraneous catalytic core and F(0) containing the membrane proton channel, linked together by a central stalk and a peripheral stalk. During catalysis, ATP synthesis in the catalytic domain of F(1) is coupled via a rotary mechanism of the central stalk subunits to proton translocation.</text>
</comment>
<evidence type="ECO:0000313" key="16">
    <source>
        <dbReference type="EMBL" id="QDU56376.1"/>
    </source>
</evidence>
<name>A0A518ANS4_9BACT</name>
<dbReference type="PROSITE" id="PS00605">
    <property type="entry name" value="ATPASE_C"/>
    <property type="match status" value="1"/>
</dbReference>
<feature type="domain" description="V-ATPase proteolipid subunit C-like" evidence="15">
    <location>
        <begin position="61"/>
        <end position="123"/>
    </location>
</feature>
<dbReference type="NCBIfam" id="TIGR01260">
    <property type="entry name" value="ATP_synt_c"/>
    <property type="match status" value="1"/>
</dbReference>
<feature type="transmembrane region" description="Helical" evidence="13">
    <location>
        <begin position="61"/>
        <end position="81"/>
    </location>
</feature>
<keyword evidence="10 13" id="KW-0472">Membrane</keyword>
<evidence type="ECO:0000256" key="2">
    <source>
        <dbReference type="ARBA" id="ARBA00006704"/>
    </source>
</evidence>
<dbReference type="EMBL" id="CP036278">
    <property type="protein sequence ID" value="QDU56376.1"/>
    <property type="molecule type" value="Genomic_DNA"/>
</dbReference>
<dbReference type="RefSeq" id="WP_261342252.1">
    <property type="nucleotide sequence ID" value="NZ_CP036278.1"/>
</dbReference>
<evidence type="ECO:0000256" key="3">
    <source>
        <dbReference type="ARBA" id="ARBA00022448"/>
    </source>
</evidence>
<keyword evidence="9 13" id="KW-0446">Lipid-binding</keyword>
<evidence type="ECO:0000256" key="5">
    <source>
        <dbReference type="ARBA" id="ARBA00022692"/>
    </source>
</evidence>
<evidence type="ECO:0000313" key="17">
    <source>
        <dbReference type="Proteomes" id="UP000315750"/>
    </source>
</evidence>
<dbReference type="InterPro" id="IPR035921">
    <property type="entry name" value="F/V-ATP_Csub_sf"/>
</dbReference>
<keyword evidence="8 13" id="KW-0406">Ion transport</keyword>
<comment type="function">
    <text evidence="13">Key component of the F(0) channel; it plays a direct role in translocation across the membrane. A homomeric c-ring of between 10-14 subunits forms the central stalk rotor element with the F(1) delta and epsilon subunits.</text>
</comment>
<evidence type="ECO:0000256" key="6">
    <source>
        <dbReference type="ARBA" id="ARBA00022781"/>
    </source>
</evidence>
<evidence type="ECO:0000256" key="8">
    <source>
        <dbReference type="ARBA" id="ARBA00023065"/>
    </source>
</evidence>
<dbReference type="Gene3D" id="1.20.20.10">
    <property type="entry name" value="F1F0 ATP synthase subunit C"/>
    <property type="match status" value="1"/>
</dbReference>
<dbReference type="GO" id="GO:0008289">
    <property type="term" value="F:lipid binding"/>
    <property type="evidence" value="ECO:0007669"/>
    <property type="project" value="UniProtKB-KW"/>
</dbReference>
<keyword evidence="6 13" id="KW-0375">Hydrogen ion transport</keyword>
<dbReference type="CDD" id="cd18121">
    <property type="entry name" value="ATP-synt_Fo_c"/>
    <property type="match status" value="1"/>
</dbReference>
<evidence type="ECO:0000256" key="12">
    <source>
        <dbReference type="ARBA" id="ARBA00025198"/>
    </source>
</evidence>
<dbReference type="Proteomes" id="UP000315750">
    <property type="component" value="Chromosome"/>
</dbReference>
<dbReference type="InterPro" id="IPR005953">
    <property type="entry name" value="ATP_synth_csu_bac/chlpt"/>
</dbReference>
<feature type="signal peptide" evidence="14">
    <location>
        <begin position="1"/>
        <end position="23"/>
    </location>
</feature>
<keyword evidence="4 13" id="KW-0138">CF(0)</keyword>
<keyword evidence="11 13" id="KW-0066">ATP synthesis</keyword>
<keyword evidence="13" id="KW-1003">Cell membrane</keyword>
<reference evidence="16 17" key="1">
    <citation type="submission" date="2019-02" db="EMBL/GenBank/DDBJ databases">
        <title>Deep-cultivation of Planctomycetes and their phenomic and genomic characterization uncovers novel biology.</title>
        <authorList>
            <person name="Wiegand S."/>
            <person name="Jogler M."/>
            <person name="Boedeker C."/>
            <person name="Pinto D."/>
            <person name="Vollmers J."/>
            <person name="Rivas-Marin E."/>
            <person name="Kohn T."/>
            <person name="Peeters S.H."/>
            <person name="Heuer A."/>
            <person name="Rast P."/>
            <person name="Oberbeckmann S."/>
            <person name="Bunk B."/>
            <person name="Jeske O."/>
            <person name="Meyerdierks A."/>
            <person name="Storesund J.E."/>
            <person name="Kallscheuer N."/>
            <person name="Luecker S."/>
            <person name="Lage O.M."/>
            <person name="Pohl T."/>
            <person name="Merkel B.J."/>
            <person name="Hornburger P."/>
            <person name="Mueller R.-W."/>
            <person name="Bruemmer F."/>
            <person name="Labrenz M."/>
            <person name="Spormann A.M."/>
            <person name="Op den Camp H."/>
            <person name="Overmann J."/>
            <person name="Amann R."/>
            <person name="Jetten M.S.M."/>
            <person name="Mascher T."/>
            <person name="Medema M.H."/>
            <person name="Devos D.P."/>
            <person name="Kaster A.-K."/>
            <person name="Ovreas L."/>
            <person name="Rohde M."/>
            <person name="Galperin M.Y."/>
            <person name="Jogler C."/>
        </authorList>
    </citation>
    <scope>NUCLEOTIDE SEQUENCE [LARGE SCALE GENOMIC DNA]</scope>
    <source>
        <strain evidence="16 17">Pan181</strain>
    </source>
</reference>
<evidence type="ECO:0000259" key="15">
    <source>
        <dbReference type="Pfam" id="PF00137"/>
    </source>
</evidence>
<keyword evidence="7 13" id="KW-1133">Transmembrane helix</keyword>
<keyword evidence="3 13" id="KW-0813">Transport</keyword>
<feature type="site" description="Reversibly protonated during proton transport" evidence="13">
    <location>
        <position position="111"/>
    </location>
</feature>
<dbReference type="AlphaFoldDB" id="A0A518ANS4"/>
<dbReference type="GO" id="GO:0046933">
    <property type="term" value="F:proton-transporting ATP synthase activity, rotational mechanism"/>
    <property type="evidence" value="ECO:0007669"/>
    <property type="project" value="UniProtKB-UniRule"/>
</dbReference>
<dbReference type="GO" id="GO:0045259">
    <property type="term" value="C:proton-transporting ATP synthase complex"/>
    <property type="evidence" value="ECO:0007669"/>
    <property type="project" value="UniProtKB-KW"/>
</dbReference>
<proteinExistence type="inferred from homology"/>
<dbReference type="InterPro" id="IPR038662">
    <property type="entry name" value="ATP_synth_F0_csu_sf"/>
</dbReference>
<dbReference type="PRINTS" id="PR00124">
    <property type="entry name" value="ATPASEC"/>
</dbReference>
<gene>
    <name evidence="13 16" type="primary">atpE</name>
    <name evidence="16" type="ORF">Pan181_25850</name>
</gene>
<protein>
    <recommendedName>
        <fullName evidence="13">ATP synthase subunit c</fullName>
    </recommendedName>
    <alternativeName>
        <fullName evidence="13">ATP synthase F(0) sector subunit c</fullName>
    </alternativeName>
    <alternativeName>
        <fullName evidence="13">F-type ATPase subunit c</fullName>
        <shortName evidence="13">F-ATPase subunit c</shortName>
    </alternativeName>
    <alternativeName>
        <fullName evidence="13">Lipid-binding protein</fullName>
    </alternativeName>
</protein>
<feature type="chain" id="PRO_5021823842" description="ATP synthase subunit c" evidence="14">
    <location>
        <begin position="24"/>
        <end position="124"/>
    </location>
</feature>
<evidence type="ECO:0000256" key="7">
    <source>
        <dbReference type="ARBA" id="ARBA00022989"/>
    </source>
</evidence>
<feature type="transmembrane region" description="Helical" evidence="13">
    <location>
        <begin position="102"/>
        <end position="123"/>
    </location>
</feature>
<comment type="subcellular location">
    <subcellularLocation>
        <location evidence="13">Cell membrane</location>
        <topology evidence="13">Multi-pass membrane protein</topology>
    </subcellularLocation>
    <subcellularLocation>
        <location evidence="1">Membrane</location>
        <topology evidence="1">Multi-pass membrane protein</topology>
    </subcellularLocation>
</comment>
<keyword evidence="17" id="KW-1185">Reference proteome</keyword>
<organism evidence="16 17">
    <name type="scientific">Aeoliella mucimassa</name>
    <dbReference type="NCBI Taxonomy" id="2527972"/>
    <lineage>
        <taxon>Bacteria</taxon>
        <taxon>Pseudomonadati</taxon>
        <taxon>Planctomycetota</taxon>
        <taxon>Planctomycetia</taxon>
        <taxon>Pirellulales</taxon>
        <taxon>Lacipirellulaceae</taxon>
        <taxon>Aeoliella</taxon>
    </lineage>
</organism>
<dbReference type="KEGG" id="amuc:Pan181_25850"/>
<dbReference type="InterPro" id="IPR000454">
    <property type="entry name" value="ATP_synth_F0_csu"/>
</dbReference>
<dbReference type="Pfam" id="PF00137">
    <property type="entry name" value="ATP-synt_C"/>
    <property type="match status" value="1"/>
</dbReference>
<keyword evidence="14" id="KW-0732">Signal</keyword>
<evidence type="ECO:0000256" key="4">
    <source>
        <dbReference type="ARBA" id="ARBA00022547"/>
    </source>
</evidence>
<dbReference type="HAMAP" id="MF_01396">
    <property type="entry name" value="ATP_synth_c_bact"/>
    <property type="match status" value="1"/>
</dbReference>
<dbReference type="SUPFAM" id="SSF81333">
    <property type="entry name" value="F1F0 ATP synthase subunit C"/>
    <property type="match status" value="1"/>
</dbReference>
<dbReference type="GO" id="GO:0033177">
    <property type="term" value="C:proton-transporting two-sector ATPase complex, proton-transporting domain"/>
    <property type="evidence" value="ECO:0007669"/>
    <property type="project" value="InterPro"/>
</dbReference>
<accession>A0A518ANS4</accession>
<sequence precursor="true">MAKTLRMMMLLAMLGLVAAPAFAQGDGEETETTTLTEETTDAETPVVEEEVAAEGLMLNKLGAGIGAGIVLLGVGFGIGRIGGQAVEGMSRQPEVAGNIQTAMIIAAALIEGAGFFALVVCLLA</sequence>
<comment type="similarity">
    <text evidence="2 13">Belongs to the ATPase C chain family.</text>
</comment>
<evidence type="ECO:0000256" key="10">
    <source>
        <dbReference type="ARBA" id="ARBA00023136"/>
    </source>
</evidence>
<dbReference type="InterPro" id="IPR020537">
    <property type="entry name" value="ATP_synth_F0_csu_DDCD_BS"/>
</dbReference>
<dbReference type="InterPro" id="IPR002379">
    <property type="entry name" value="ATPase_proteolipid_c-like_dom"/>
</dbReference>
<evidence type="ECO:0000256" key="13">
    <source>
        <dbReference type="HAMAP-Rule" id="MF_01396"/>
    </source>
</evidence>
<evidence type="ECO:0000256" key="14">
    <source>
        <dbReference type="SAM" id="SignalP"/>
    </source>
</evidence>
<evidence type="ECO:0000256" key="11">
    <source>
        <dbReference type="ARBA" id="ARBA00023310"/>
    </source>
</evidence>
<evidence type="ECO:0000256" key="9">
    <source>
        <dbReference type="ARBA" id="ARBA00023121"/>
    </source>
</evidence>